<dbReference type="Pfam" id="PF00067">
    <property type="entry name" value="p450"/>
    <property type="match status" value="2"/>
</dbReference>
<dbReference type="PRINTS" id="PR00463">
    <property type="entry name" value="EP450I"/>
</dbReference>
<feature type="region of interest" description="Disordered" evidence="3">
    <location>
        <begin position="589"/>
        <end position="613"/>
    </location>
</feature>
<feature type="binding site" description="axial binding residue" evidence="2">
    <location>
        <position position="635"/>
    </location>
    <ligand>
        <name>heme</name>
        <dbReference type="ChEBI" id="CHEBI:30413"/>
    </ligand>
    <ligandPart>
        <name>Fe</name>
        <dbReference type="ChEBI" id="CHEBI:18248"/>
    </ligandPart>
</feature>
<dbReference type="GO" id="GO:0016705">
    <property type="term" value="F:oxidoreductase activity, acting on paired donors, with incorporation or reduction of molecular oxygen"/>
    <property type="evidence" value="ECO:0007669"/>
    <property type="project" value="InterPro"/>
</dbReference>
<feature type="region of interest" description="Disordered" evidence="3">
    <location>
        <begin position="661"/>
        <end position="682"/>
    </location>
</feature>
<keyword evidence="2" id="KW-0479">Metal-binding</keyword>
<feature type="region of interest" description="Disordered" evidence="3">
    <location>
        <begin position="465"/>
        <end position="499"/>
    </location>
</feature>
<sequence length="702" mass="73699">MIAGTPGAAATSAAVVILGAEGGARGLVLGAGCYAILCVVALVVDLARARLALRGRVPIVPWRPNLMFRVYATSKRSLLDRVSRRMANPARVGVGDGDGDGDGATTKGGGGALDADPPARPHPPRAFGTVIGTCPFAHVGGASLARAALRAQPVKAPLYRAFEAFAGGGIFTEEGERWEAKRAEVLRSFAVVGLDALAEASTRVATELARDIEDSASSSSGVETEMLPRLQRATLRATFEYLTGVTVPEAAAAAAAVAAARDRAKRATSSSSRGDPLEVPLRGAPASFADAEEDEARRTAARWEDEYLAAATALRHLIPARARSVWMASDWAYRLSPVGRIERRSIRAARKLPTLAVRVAKPGSPLDVLSKGVAHGGGGGGGGGKGAIRLRRRLAPRRDDDDGFGPPPPKALVDEAVTLLFAGHDTQSATLSWALLRLASDEKTQTRLRDSILADADAARDLGLDDLLPADAPPVDRAVSRPSPTSGDANRRQRQPAWSAAARAPVLEAVLRETLRLHPVAPLVVRKLTSDAVDDGDATSSGGTTTLPEGCAVGVWLHAVHRDPAVWSEPETFSIGRWLTTARAWRAERAGADASREDDGGSGGVGGGDDEHGDDVVVRFKGAGFMPFASGPRACVGQHLAWVFMRLTLARLACAFDVRPGSRREGEEEGEEEDPLTPSVGFTVTPANAARVRLIPRRAGRA</sequence>
<feature type="region of interest" description="Disordered" evidence="3">
    <location>
        <begin position="266"/>
        <end position="285"/>
    </location>
</feature>
<dbReference type="AlphaFoldDB" id="C1MQM2"/>
<dbReference type="OrthoDB" id="1470350at2759"/>
<comment type="cofactor">
    <cofactor evidence="2">
        <name>heme</name>
        <dbReference type="ChEBI" id="CHEBI:30413"/>
    </cofactor>
</comment>
<dbReference type="eggNOG" id="KOG0157">
    <property type="taxonomic scope" value="Eukaryota"/>
</dbReference>
<dbReference type="OMA" id="ARSIWIF"/>
<evidence type="ECO:0000256" key="2">
    <source>
        <dbReference type="PIRSR" id="PIRSR602401-1"/>
    </source>
</evidence>
<feature type="region of interest" description="Disordered" evidence="3">
    <location>
        <begin position="90"/>
        <end position="126"/>
    </location>
</feature>
<protein>
    <submittedName>
        <fullName evidence="4">Predicted protein</fullName>
    </submittedName>
</protein>
<feature type="compositionally biased region" description="Basic and acidic residues" evidence="3">
    <location>
        <begin position="589"/>
        <end position="599"/>
    </location>
</feature>
<dbReference type="RefSeq" id="XP_003057783.1">
    <property type="nucleotide sequence ID" value="XM_003057737.1"/>
</dbReference>
<keyword evidence="2" id="KW-0349">Heme</keyword>
<feature type="compositionally biased region" description="Low complexity" evidence="3">
    <location>
        <begin position="465"/>
        <end position="477"/>
    </location>
</feature>
<reference evidence="4 5" key="1">
    <citation type="journal article" date="2009" name="Science">
        <title>Green evolution and dynamic adaptations revealed by genomes of the marine picoeukaryotes Micromonas.</title>
        <authorList>
            <person name="Worden A.Z."/>
            <person name="Lee J.H."/>
            <person name="Mock T."/>
            <person name="Rouze P."/>
            <person name="Simmons M.P."/>
            <person name="Aerts A.L."/>
            <person name="Allen A.E."/>
            <person name="Cuvelier M.L."/>
            <person name="Derelle E."/>
            <person name="Everett M.V."/>
            <person name="Foulon E."/>
            <person name="Grimwood J."/>
            <person name="Gundlach H."/>
            <person name="Henrissat B."/>
            <person name="Napoli C."/>
            <person name="McDonald S.M."/>
            <person name="Parker M.S."/>
            <person name="Rombauts S."/>
            <person name="Salamov A."/>
            <person name="Von Dassow P."/>
            <person name="Badger J.H."/>
            <person name="Coutinho P.M."/>
            <person name="Demir E."/>
            <person name="Dubchak I."/>
            <person name="Gentemann C."/>
            <person name="Eikrem W."/>
            <person name="Gready J.E."/>
            <person name="John U."/>
            <person name="Lanier W."/>
            <person name="Lindquist E.A."/>
            <person name="Lucas S."/>
            <person name="Mayer K.F."/>
            <person name="Moreau H."/>
            <person name="Not F."/>
            <person name="Otillar R."/>
            <person name="Panaud O."/>
            <person name="Pangilinan J."/>
            <person name="Paulsen I."/>
            <person name="Piegu B."/>
            <person name="Poliakov A."/>
            <person name="Robbens S."/>
            <person name="Schmutz J."/>
            <person name="Toulza E."/>
            <person name="Wyss T."/>
            <person name="Zelensky A."/>
            <person name="Zhou K."/>
            <person name="Armbrust E.V."/>
            <person name="Bhattacharya D."/>
            <person name="Goodenough U.W."/>
            <person name="Van de Peer Y."/>
            <person name="Grigoriev I.V."/>
        </authorList>
    </citation>
    <scope>NUCLEOTIDE SEQUENCE [LARGE SCALE GENOMIC DNA]</scope>
    <source>
        <strain evidence="4 5">CCMP1545</strain>
    </source>
</reference>
<keyword evidence="5" id="KW-1185">Reference proteome</keyword>
<dbReference type="InterPro" id="IPR036396">
    <property type="entry name" value="Cyt_P450_sf"/>
</dbReference>
<evidence type="ECO:0000313" key="4">
    <source>
        <dbReference type="EMBL" id="EEH57734.1"/>
    </source>
</evidence>
<proteinExistence type="inferred from homology"/>
<dbReference type="Proteomes" id="UP000001876">
    <property type="component" value="Unassembled WGS sequence"/>
</dbReference>
<dbReference type="InterPro" id="IPR050121">
    <property type="entry name" value="Cytochrome_P450_monoxygenase"/>
</dbReference>
<dbReference type="InterPro" id="IPR001128">
    <property type="entry name" value="Cyt_P450"/>
</dbReference>
<dbReference type="Gene3D" id="1.10.630.10">
    <property type="entry name" value="Cytochrome P450"/>
    <property type="match status" value="1"/>
</dbReference>
<organism evidence="5">
    <name type="scientific">Micromonas pusilla (strain CCMP1545)</name>
    <name type="common">Picoplanktonic green alga</name>
    <dbReference type="NCBI Taxonomy" id="564608"/>
    <lineage>
        <taxon>Eukaryota</taxon>
        <taxon>Viridiplantae</taxon>
        <taxon>Chlorophyta</taxon>
        <taxon>Mamiellophyceae</taxon>
        <taxon>Mamiellales</taxon>
        <taxon>Mamiellaceae</taxon>
        <taxon>Micromonas</taxon>
    </lineage>
</organism>
<dbReference type="GeneID" id="9683589"/>
<dbReference type="GO" id="GO:0004497">
    <property type="term" value="F:monooxygenase activity"/>
    <property type="evidence" value="ECO:0007669"/>
    <property type="project" value="InterPro"/>
</dbReference>
<accession>C1MQM2</accession>
<dbReference type="PANTHER" id="PTHR24305">
    <property type="entry name" value="CYTOCHROME P450"/>
    <property type="match status" value="1"/>
</dbReference>
<dbReference type="STRING" id="564608.C1MQM2"/>
<evidence type="ECO:0000313" key="5">
    <source>
        <dbReference type="Proteomes" id="UP000001876"/>
    </source>
</evidence>
<dbReference type="EMBL" id="GG663738">
    <property type="protein sequence ID" value="EEH57734.1"/>
    <property type="molecule type" value="Genomic_DNA"/>
</dbReference>
<dbReference type="GO" id="GO:0005506">
    <property type="term" value="F:iron ion binding"/>
    <property type="evidence" value="ECO:0007669"/>
    <property type="project" value="InterPro"/>
</dbReference>
<dbReference type="InterPro" id="IPR002401">
    <property type="entry name" value="Cyt_P450_E_grp-I"/>
</dbReference>
<dbReference type="SUPFAM" id="SSF48264">
    <property type="entry name" value="Cytochrome P450"/>
    <property type="match status" value="1"/>
</dbReference>
<dbReference type="PANTHER" id="PTHR24305:SF166">
    <property type="entry name" value="CYTOCHROME P450 12A4, MITOCHONDRIAL-RELATED"/>
    <property type="match status" value="1"/>
</dbReference>
<dbReference type="PRINTS" id="PR00385">
    <property type="entry name" value="P450"/>
</dbReference>
<name>C1MQM2_MICPC</name>
<dbReference type="KEGG" id="mpp:MICPUCDRAFT_39367"/>
<evidence type="ECO:0000256" key="3">
    <source>
        <dbReference type="SAM" id="MobiDB-lite"/>
    </source>
</evidence>
<dbReference type="GO" id="GO:0020037">
    <property type="term" value="F:heme binding"/>
    <property type="evidence" value="ECO:0007669"/>
    <property type="project" value="InterPro"/>
</dbReference>
<evidence type="ECO:0000256" key="1">
    <source>
        <dbReference type="ARBA" id="ARBA00010617"/>
    </source>
</evidence>
<keyword evidence="2" id="KW-0408">Iron</keyword>
<gene>
    <name evidence="4" type="ORF">MICPUCDRAFT_39367</name>
</gene>
<comment type="similarity">
    <text evidence="1">Belongs to the cytochrome P450 family.</text>
</comment>